<dbReference type="PANTHER" id="PTHR48100">
    <property type="entry name" value="BROAD-SPECIFICITY PHOSPHATASE YOR283W-RELATED"/>
    <property type="match status" value="1"/>
</dbReference>
<protein>
    <submittedName>
        <fullName evidence="1">Histidine phosphatase family protein</fullName>
    </submittedName>
</protein>
<dbReference type="SUPFAM" id="SSF53254">
    <property type="entry name" value="Phosphoglycerate mutase-like"/>
    <property type="match status" value="1"/>
</dbReference>
<proteinExistence type="predicted"/>
<accession>A0A2S9QI04</accession>
<dbReference type="InterPro" id="IPR013078">
    <property type="entry name" value="His_Pase_superF_clade-1"/>
</dbReference>
<dbReference type="RefSeq" id="WP_105861262.1">
    <property type="nucleotide sequence ID" value="NZ_PUEJ01000002.1"/>
</dbReference>
<gene>
    <name evidence="1" type="ORF">C5L14_06830</name>
</gene>
<dbReference type="InterPro" id="IPR050275">
    <property type="entry name" value="PGM_Phosphatase"/>
</dbReference>
<dbReference type="CDD" id="cd07067">
    <property type="entry name" value="HP_PGM_like"/>
    <property type="match status" value="1"/>
</dbReference>
<dbReference type="InterPro" id="IPR029033">
    <property type="entry name" value="His_PPase_superfam"/>
</dbReference>
<dbReference type="Gene3D" id="3.40.50.1240">
    <property type="entry name" value="Phosphoglycerate mutase-like"/>
    <property type="match status" value="1"/>
</dbReference>
<evidence type="ECO:0000313" key="1">
    <source>
        <dbReference type="EMBL" id="PRH88920.1"/>
    </source>
</evidence>
<dbReference type="Pfam" id="PF00300">
    <property type="entry name" value="His_Phos_1"/>
    <property type="match status" value="1"/>
</dbReference>
<dbReference type="EMBL" id="PUEJ01000002">
    <property type="protein sequence ID" value="PRH88920.1"/>
    <property type="molecule type" value="Genomic_DNA"/>
</dbReference>
<comment type="caution">
    <text evidence="1">The sequence shown here is derived from an EMBL/GenBank/DDBJ whole genome shotgun (WGS) entry which is preliminary data.</text>
</comment>
<reference evidence="1 2" key="1">
    <citation type="submission" date="2018-02" db="EMBL/GenBank/DDBJ databases">
        <title>Whole genome sequencing of endophytic bacterium.</title>
        <authorList>
            <person name="Eedara R."/>
            <person name="Podile A.R."/>
        </authorList>
    </citation>
    <scope>NUCLEOTIDE SEQUENCE [LARGE SCALE GENOMIC DNA]</scope>
    <source>
        <strain evidence="1 2">RP1T</strain>
    </source>
</reference>
<evidence type="ECO:0000313" key="2">
    <source>
        <dbReference type="Proteomes" id="UP000237682"/>
    </source>
</evidence>
<keyword evidence="2" id="KW-1185">Reference proteome</keyword>
<name>A0A2S9QI04_9HYPH</name>
<organism evidence="1 2">
    <name type="scientific">Labrys okinawensis</name>
    <dbReference type="NCBI Taxonomy" id="346911"/>
    <lineage>
        <taxon>Bacteria</taxon>
        <taxon>Pseudomonadati</taxon>
        <taxon>Pseudomonadota</taxon>
        <taxon>Alphaproteobacteria</taxon>
        <taxon>Hyphomicrobiales</taxon>
        <taxon>Xanthobacteraceae</taxon>
        <taxon>Labrys</taxon>
    </lineage>
</organism>
<dbReference type="OrthoDB" id="7502553at2"/>
<dbReference type="Proteomes" id="UP000237682">
    <property type="component" value="Unassembled WGS sequence"/>
</dbReference>
<dbReference type="GO" id="GO:0016791">
    <property type="term" value="F:phosphatase activity"/>
    <property type="evidence" value="ECO:0007669"/>
    <property type="project" value="TreeGrafter"/>
</dbReference>
<dbReference type="SMART" id="SM00855">
    <property type="entry name" value="PGAM"/>
    <property type="match status" value="1"/>
</dbReference>
<sequence length="184" mass="19387">MTPRLILLCHGATPALRAAGFPLDEALDARGMAAARDLEGRFAKATRILSSPALRARQTAQALGLEPEIDEALRECDHGRWAGLGLEAVAAAEPEALGAWLTDPKACPHGGESIAALIARVGAWLDGGRFEGYTLAVTHASVLRAAIVHALGTEPSSFWRIEAGPLATADLRPSRRGWSLRLGA</sequence>
<dbReference type="AlphaFoldDB" id="A0A2S9QI04"/>